<protein>
    <recommendedName>
        <fullName evidence="3">Lipoprotein</fullName>
    </recommendedName>
</protein>
<proteinExistence type="predicted"/>
<evidence type="ECO:0008006" key="3">
    <source>
        <dbReference type="Google" id="ProtNLM"/>
    </source>
</evidence>
<organism evidence="1 2">
    <name type="scientific">Pseudorhizobium tarimense</name>
    <dbReference type="NCBI Taxonomy" id="1079109"/>
    <lineage>
        <taxon>Bacteria</taxon>
        <taxon>Pseudomonadati</taxon>
        <taxon>Pseudomonadota</taxon>
        <taxon>Alphaproteobacteria</taxon>
        <taxon>Hyphomicrobiales</taxon>
        <taxon>Rhizobiaceae</taxon>
        <taxon>Rhizobium/Agrobacterium group</taxon>
        <taxon>Pseudorhizobium</taxon>
    </lineage>
</organism>
<accession>A0ABV2HEH3</accession>
<reference evidence="1 2" key="1">
    <citation type="submission" date="2024-06" db="EMBL/GenBank/DDBJ databases">
        <title>Genomic Encyclopedia of Type Strains, Phase IV (KMG-IV): sequencing the most valuable type-strain genomes for metagenomic binning, comparative biology and taxonomic classification.</title>
        <authorList>
            <person name="Goeker M."/>
        </authorList>
    </citation>
    <scope>NUCLEOTIDE SEQUENCE [LARGE SCALE GENOMIC DNA]</scope>
    <source>
        <strain evidence="1 2">DSM 105042</strain>
    </source>
</reference>
<name>A0ABV2HEH3_9HYPH</name>
<keyword evidence="2" id="KW-1185">Reference proteome</keyword>
<comment type="caution">
    <text evidence="1">The sequence shown here is derived from an EMBL/GenBank/DDBJ whole genome shotgun (WGS) entry which is preliminary data.</text>
</comment>
<evidence type="ECO:0000313" key="2">
    <source>
        <dbReference type="Proteomes" id="UP001549031"/>
    </source>
</evidence>
<sequence length="116" mass="12500">MLQRAAGYCSVGTVFRFVAFVFGLSGCSPSDRKLFITAPLVSEGAAIPMAATLVVRLAPRPEKQVTVGVSGTSPICDYGAARYRYNSVDVVKIACCPYDDSRQGHWWQGVPGRGRL</sequence>
<dbReference type="PROSITE" id="PS51257">
    <property type="entry name" value="PROKAR_LIPOPROTEIN"/>
    <property type="match status" value="1"/>
</dbReference>
<dbReference type="EMBL" id="JBEPLJ010000038">
    <property type="protein sequence ID" value="MET3588849.1"/>
    <property type="molecule type" value="Genomic_DNA"/>
</dbReference>
<gene>
    <name evidence="1" type="ORF">ABID21_004989</name>
</gene>
<dbReference type="Proteomes" id="UP001549031">
    <property type="component" value="Unassembled WGS sequence"/>
</dbReference>
<evidence type="ECO:0000313" key="1">
    <source>
        <dbReference type="EMBL" id="MET3588849.1"/>
    </source>
</evidence>